<evidence type="ECO:0000313" key="2">
    <source>
        <dbReference type="EMBL" id="SFJ64245.1"/>
    </source>
</evidence>
<organism evidence="2 3">
    <name type="scientific">Desulfomicrobium apsheronum</name>
    <dbReference type="NCBI Taxonomy" id="52560"/>
    <lineage>
        <taxon>Bacteria</taxon>
        <taxon>Pseudomonadati</taxon>
        <taxon>Thermodesulfobacteriota</taxon>
        <taxon>Desulfovibrionia</taxon>
        <taxon>Desulfovibrionales</taxon>
        <taxon>Desulfomicrobiaceae</taxon>
        <taxon>Desulfomicrobium</taxon>
    </lineage>
</organism>
<keyword evidence="3" id="KW-1185">Reference proteome</keyword>
<keyword evidence="1" id="KW-0812">Transmembrane</keyword>
<dbReference type="RefSeq" id="WP_092373439.1">
    <property type="nucleotide sequence ID" value="NZ_FORX01000005.1"/>
</dbReference>
<dbReference type="OrthoDB" id="467414at2"/>
<sequence>MIFSDFALALAAGLCLGAFFFGGLWWTTRRALASSHSAAWFMGSFVVRTGVTLGGFYLVGDGRWERLAACLLGFIMARMAATRLTKSCMNGGK</sequence>
<feature type="transmembrane region" description="Helical" evidence="1">
    <location>
        <begin position="6"/>
        <end position="26"/>
    </location>
</feature>
<protein>
    <submittedName>
        <fullName evidence="2">F1/F0 ATPase, subunit 2</fullName>
    </submittedName>
</protein>
<proteinExistence type="predicted"/>
<dbReference type="Proteomes" id="UP000198635">
    <property type="component" value="Unassembled WGS sequence"/>
</dbReference>
<evidence type="ECO:0000256" key="1">
    <source>
        <dbReference type="SAM" id="Phobius"/>
    </source>
</evidence>
<feature type="transmembrane region" description="Helical" evidence="1">
    <location>
        <begin position="38"/>
        <end position="58"/>
    </location>
</feature>
<name>A0A1I3SZZ5_9BACT</name>
<accession>A0A1I3SZZ5</accession>
<dbReference type="Pfam" id="PF12966">
    <property type="entry name" value="AtpR"/>
    <property type="match status" value="1"/>
</dbReference>
<keyword evidence="1" id="KW-0472">Membrane</keyword>
<dbReference type="STRING" id="52560.SAMN04488082_10531"/>
<evidence type="ECO:0000313" key="3">
    <source>
        <dbReference type="Proteomes" id="UP000198635"/>
    </source>
</evidence>
<dbReference type="AlphaFoldDB" id="A0A1I3SZZ5"/>
<reference evidence="3" key="1">
    <citation type="submission" date="2016-10" db="EMBL/GenBank/DDBJ databases">
        <authorList>
            <person name="Varghese N."/>
            <person name="Submissions S."/>
        </authorList>
    </citation>
    <scope>NUCLEOTIDE SEQUENCE [LARGE SCALE GENOMIC DNA]</scope>
    <source>
        <strain evidence="3">DSM 5918</strain>
    </source>
</reference>
<dbReference type="EMBL" id="FORX01000005">
    <property type="protein sequence ID" value="SFJ64245.1"/>
    <property type="molecule type" value="Genomic_DNA"/>
</dbReference>
<dbReference type="InterPro" id="IPR017581">
    <property type="entry name" value="AtpR-like"/>
</dbReference>
<keyword evidence="1" id="KW-1133">Transmembrane helix</keyword>
<dbReference type="NCBIfam" id="TIGR03165">
    <property type="entry name" value="F1F0_chp_2"/>
    <property type="match status" value="1"/>
</dbReference>
<gene>
    <name evidence="2" type="ORF">SAMN04488082_10531</name>
</gene>